<dbReference type="EMBL" id="CAJVPT010001871">
    <property type="protein sequence ID" value="CAG8470197.1"/>
    <property type="molecule type" value="Genomic_DNA"/>
</dbReference>
<evidence type="ECO:0000313" key="1">
    <source>
        <dbReference type="EMBL" id="CAG8470197.1"/>
    </source>
</evidence>
<proteinExistence type="predicted"/>
<protein>
    <submittedName>
        <fullName evidence="1">7192_t:CDS:1</fullName>
    </submittedName>
</protein>
<evidence type="ECO:0000313" key="2">
    <source>
        <dbReference type="Proteomes" id="UP000789525"/>
    </source>
</evidence>
<dbReference type="Proteomes" id="UP000789525">
    <property type="component" value="Unassembled WGS sequence"/>
</dbReference>
<comment type="caution">
    <text evidence="1">The sequence shown here is derived from an EMBL/GenBank/DDBJ whole genome shotgun (WGS) entry which is preliminary data.</text>
</comment>
<reference evidence="1" key="1">
    <citation type="submission" date="2021-06" db="EMBL/GenBank/DDBJ databases">
        <authorList>
            <person name="Kallberg Y."/>
            <person name="Tangrot J."/>
            <person name="Rosling A."/>
        </authorList>
    </citation>
    <scope>NUCLEOTIDE SEQUENCE</scope>
    <source>
        <strain evidence="1">CL356</strain>
    </source>
</reference>
<accession>A0ACA9KF40</accession>
<sequence>MIQRELWVFWLGEQGDHPSILSSLHQLEDSACGGVFSWEDFESSTIQYRLFIKSIKNLIDSDLESLDNAQAILVPSGSRAKLLSTRRYSDEEASIILNEFKTFFDIDAMRRSETDSTYLPPLVQVSITHETITKEFPYPSQCIYIVTEGNISYHRGIPDFGMGPVLWENLGDGFTNSVSLKERHLVNNKLNNIDWWNYSDPLREIMNMQRNFQDLNASSPTGPETTMTPNTPGIINGPSSANSPGHPLTPASRSKKRPMETKAYPSPPDVIQPLSTEVTMSPAISEGLIPMADDMIGIIETDYETQDYDFNELMTEEVTEDDFKNFDNASSEPSHTHIPTSLNYLTPAPEPPSSLVTESTSTQAMSPPKKMKSYINISLEYECDRDPNPLIPEDYVPLKFSNHVDEKKYLPGGKFYQPPSRKKRKRGKMVYLYGPDGPSQFDGSKKHKGTKKTTTKEDIVVPKEDSDEFGSEIEDSDYSSDSGSSMSAESDYESDVTEGVNSRKLEFINAGRLTMVFDLHDLHGRRQLRTVSESESKDPSTEAALKCLREQIVLGSYPFGVGINGEGESTHELLESHRCLVENLSSGLPTASVLPFEMGKVIADCKSALDDISKKLPRSQDHSELSVNGPLTVQNYYNLGGCQLFSPSNQEMRDDDGEPVFNFQEFSTPDIIASANELLIETSPEIIKFWDTHKLTPYDGAKNVRYLVLYPESDHLRNYVEYFVDELRVQYEHLCALGTHEPVTSSGYNRGLVPIPLKAPSPNESSLARQIHSYEIACEKLDMQGKHIGSDTLLTTNPMRQAIHKKILFTEAWNKTLTFSQEVMGGCRKTMITKLGVMTKEERDLWMEITGKKIPILAIDVESSLSIDPTIKVANPKKFKVCGMVLNDPIPLYDYRPLVTGYLLEMDTAETVSSAFQVDLLHYPEEGDKSIPSAMWEILKKFHTLTFMEVTPIRTCLPLHVLSVERLARAFVGAPT</sequence>
<keyword evidence="2" id="KW-1185">Reference proteome</keyword>
<gene>
    <name evidence="1" type="ORF">ACOLOM_LOCUS1554</name>
</gene>
<name>A0ACA9KF40_9GLOM</name>
<organism evidence="1 2">
    <name type="scientific">Acaulospora colombiana</name>
    <dbReference type="NCBI Taxonomy" id="27376"/>
    <lineage>
        <taxon>Eukaryota</taxon>
        <taxon>Fungi</taxon>
        <taxon>Fungi incertae sedis</taxon>
        <taxon>Mucoromycota</taxon>
        <taxon>Glomeromycotina</taxon>
        <taxon>Glomeromycetes</taxon>
        <taxon>Diversisporales</taxon>
        <taxon>Acaulosporaceae</taxon>
        <taxon>Acaulospora</taxon>
    </lineage>
</organism>